<dbReference type="OrthoDB" id="185373at2759"/>
<gene>
    <name evidence="2" type="ORF">K461DRAFT_273019</name>
</gene>
<dbReference type="Proteomes" id="UP000799439">
    <property type="component" value="Unassembled WGS sequence"/>
</dbReference>
<evidence type="ECO:0000313" key="2">
    <source>
        <dbReference type="EMBL" id="KAF2156930.1"/>
    </source>
</evidence>
<feature type="region of interest" description="Disordered" evidence="1">
    <location>
        <begin position="866"/>
        <end position="901"/>
    </location>
</feature>
<comment type="caution">
    <text evidence="2">The sequence shown here is derived from an EMBL/GenBank/DDBJ whole genome shotgun (WGS) entry which is preliminary data.</text>
</comment>
<feature type="region of interest" description="Disordered" evidence="1">
    <location>
        <begin position="100"/>
        <end position="139"/>
    </location>
</feature>
<feature type="compositionally biased region" description="Polar residues" evidence="1">
    <location>
        <begin position="887"/>
        <end position="898"/>
    </location>
</feature>
<feature type="region of interest" description="Disordered" evidence="1">
    <location>
        <begin position="158"/>
        <end position="181"/>
    </location>
</feature>
<evidence type="ECO:0000256" key="1">
    <source>
        <dbReference type="SAM" id="MobiDB-lite"/>
    </source>
</evidence>
<keyword evidence="3" id="KW-1185">Reference proteome</keyword>
<sequence>MQTTRRPVPSSAALKALRQLAYVASGTACGAAALVYEERRRRIHFLKQVAENGRAIRHAARHSRRGHATAAATASVEADADLTLDPSQVWDRRQFRQSWSVAESTESPKRRSENRSIITEVHAPQSSTRRSEDLPSQVDRGYGTLLSDHRQYKRLEAGLPRRVKDTGRGQSHGTSRPQHVVQSVRGSWFERSVVHRTQLNKPRSCIRSRIARNSAVGSQHQIHAYSQNSPEGLEDSIRQWSIKLSAVHIQPQSLDHSWQILLESTRRRHDNWVLDLVREPESILALAKAAADLRLPDLLLGICLYASDSGQMQHLIGELVHVLGKQPNPQIFSCVSSLLLDWIASIWSTSSFEPHSPLDLRWFQIRLLMMTASEEPEKVDNWQSTLSTLPSERRSHDSNLCRIFEDAIRLGGIENALQETQNAVSDMISTGVYVAAARLHQECIRSECVGSEQAKRISKPILLKLQESHLWSPIAELVRTLHIKGVQTEALILDLWLNCKSDMDLLDIFESFQLRPVPDQVILARLFDAMTKHYSGEVIISEVYGPRSRLWASVLAREWESYTNLDSICNRFWALQKTVGDRLLSPILYDVVIRKCRLFGREEASNAVSRFREDLMFRSRASIKVSVILQLGQTSKWDLVFERLKEIKVSDFGTMQVQQRAQMFDPLILAYATKERSPRELFKMSVAVFTRIYEYITPTQSLRLLAMSLVRNGQVATLIKVHDYSSSLLRSPMLLTPIDAVELFRSFYYGHRPSHVGLAGVMYKTFHNAWQSVSRFCLPLLLISASYESKKQQQKRIVEPAQKLIKTALMQMDNPELRDALVLEARRMGSCDGVVSLDLSKATGVDGNRKGSDTLLGKFVNAASTFDGAEHPQTPSTGTSSASSVSRNAMSGAVSSPASFVRPEPRLPAVESTRAQFMHARNKALLHNAQIPGQEADITTLAQGLGSHNAFSPSATIASLVANSHVTEPQFLRNLLETAGSDMSLSESREAISKLQSTEIDSSRFCSKEMLVRLKAAIVHEYERLEMHGQVPNHSLATALGQVMLEQNKPAAAIELVGHALNSHWGKIIKPGMGPMLILLKAYIALGHIDGVRWVAGHVLSRNERVEKSFITALKHGRQLWMHRLEGRANKEAQVKLVQELARLQKICVEQQAKQIARRQVVGEQLAAYIGTHSAPVDRVAWSADDEFDIDDNVGKSNAHDTQRFKDAVLVQSVCADVLTMAKTKHSRNKAPASLDGNSKQLRLVRAMRKAESVREQRGRGVEVSG</sequence>
<accession>A0A9P4MJA4</accession>
<feature type="compositionally biased region" description="Low complexity" evidence="1">
    <location>
        <begin position="874"/>
        <end position="886"/>
    </location>
</feature>
<proteinExistence type="predicted"/>
<name>A0A9P4MJA4_9PEZI</name>
<feature type="compositionally biased region" description="Polar residues" evidence="1">
    <location>
        <begin position="168"/>
        <end position="181"/>
    </location>
</feature>
<organism evidence="2 3">
    <name type="scientific">Myriangium duriaei CBS 260.36</name>
    <dbReference type="NCBI Taxonomy" id="1168546"/>
    <lineage>
        <taxon>Eukaryota</taxon>
        <taxon>Fungi</taxon>
        <taxon>Dikarya</taxon>
        <taxon>Ascomycota</taxon>
        <taxon>Pezizomycotina</taxon>
        <taxon>Dothideomycetes</taxon>
        <taxon>Dothideomycetidae</taxon>
        <taxon>Myriangiales</taxon>
        <taxon>Myriangiaceae</taxon>
        <taxon>Myriangium</taxon>
    </lineage>
</organism>
<dbReference type="PROSITE" id="PS51257">
    <property type="entry name" value="PROKAR_LIPOPROTEIN"/>
    <property type="match status" value="1"/>
</dbReference>
<evidence type="ECO:0000313" key="3">
    <source>
        <dbReference type="Proteomes" id="UP000799439"/>
    </source>
</evidence>
<reference evidence="2" key="1">
    <citation type="journal article" date="2020" name="Stud. Mycol.">
        <title>101 Dothideomycetes genomes: a test case for predicting lifestyles and emergence of pathogens.</title>
        <authorList>
            <person name="Haridas S."/>
            <person name="Albert R."/>
            <person name="Binder M."/>
            <person name="Bloem J."/>
            <person name="Labutti K."/>
            <person name="Salamov A."/>
            <person name="Andreopoulos B."/>
            <person name="Baker S."/>
            <person name="Barry K."/>
            <person name="Bills G."/>
            <person name="Bluhm B."/>
            <person name="Cannon C."/>
            <person name="Castanera R."/>
            <person name="Culley D."/>
            <person name="Daum C."/>
            <person name="Ezra D."/>
            <person name="Gonzalez J."/>
            <person name="Henrissat B."/>
            <person name="Kuo A."/>
            <person name="Liang C."/>
            <person name="Lipzen A."/>
            <person name="Lutzoni F."/>
            <person name="Magnuson J."/>
            <person name="Mondo S."/>
            <person name="Nolan M."/>
            <person name="Ohm R."/>
            <person name="Pangilinan J."/>
            <person name="Park H.-J."/>
            <person name="Ramirez L."/>
            <person name="Alfaro M."/>
            <person name="Sun H."/>
            <person name="Tritt A."/>
            <person name="Yoshinaga Y."/>
            <person name="Zwiers L.-H."/>
            <person name="Turgeon B."/>
            <person name="Goodwin S."/>
            <person name="Spatafora J."/>
            <person name="Crous P."/>
            <person name="Grigoriev I."/>
        </authorList>
    </citation>
    <scope>NUCLEOTIDE SEQUENCE</scope>
    <source>
        <strain evidence="2">CBS 260.36</strain>
    </source>
</reference>
<dbReference type="EMBL" id="ML996081">
    <property type="protein sequence ID" value="KAF2156930.1"/>
    <property type="molecule type" value="Genomic_DNA"/>
</dbReference>
<dbReference type="AlphaFoldDB" id="A0A9P4MJA4"/>
<protein>
    <submittedName>
        <fullName evidence="2">Uncharacterized protein</fullName>
    </submittedName>
</protein>